<sequence>MFMVSLPPVPWNGGCLASSRLQQSSLQCRARHPMRTSSKNSSRQQAGSKAGEEFHSAFSDELASYTDIENAASRQGLSLRLETVGPFFQVRVFNSMSKEVLGAAQGLVKLWTCGRILHLDSARLNTASLKAKRPIFGIAFLLGAAAVRHGYDQKCVKAELLAIKDTDTYHSKVKYSFLSLFHSLFFVVFFKMGTHV</sequence>
<organism evidence="2 3">
    <name type="scientific">Adiantum capillus-veneris</name>
    <name type="common">Maidenhair fern</name>
    <dbReference type="NCBI Taxonomy" id="13818"/>
    <lineage>
        <taxon>Eukaryota</taxon>
        <taxon>Viridiplantae</taxon>
        <taxon>Streptophyta</taxon>
        <taxon>Embryophyta</taxon>
        <taxon>Tracheophyta</taxon>
        <taxon>Polypodiopsida</taxon>
        <taxon>Polypodiidae</taxon>
        <taxon>Polypodiales</taxon>
        <taxon>Pteridineae</taxon>
        <taxon>Pteridaceae</taxon>
        <taxon>Vittarioideae</taxon>
        <taxon>Adiantum</taxon>
    </lineage>
</organism>
<dbReference type="OrthoDB" id="445361at2759"/>
<evidence type="ECO:0000256" key="1">
    <source>
        <dbReference type="SAM" id="MobiDB-lite"/>
    </source>
</evidence>
<dbReference type="EMBL" id="JABFUD020000009">
    <property type="protein sequence ID" value="KAI5075545.1"/>
    <property type="molecule type" value="Genomic_DNA"/>
</dbReference>
<evidence type="ECO:0000313" key="3">
    <source>
        <dbReference type="Proteomes" id="UP000886520"/>
    </source>
</evidence>
<dbReference type="Proteomes" id="UP000886520">
    <property type="component" value="Chromosome 9"/>
</dbReference>
<dbReference type="AlphaFoldDB" id="A0A9D4UXC7"/>
<proteinExistence type="predicted"/>
<dbReference type="PANTHER" id="PTHR36897:SF2">
    <property type="entry name" value="OS10G0350800 PROTEIN"/>
    <property type="match status" value="1"/>
</dbReference>
<keyword evidence="3" id="KW-1185">Reference proteome</keyword>
<feature type="region of interest" description="Disordered" evidence="1">
    <location>
        <begin position="28"/>
        <end position="50"/>
    </location>
</feature>
<reference evidence="2" key="1">
    <citation type="submission" date="2021-01" db="EMBL/GenBank/DDBJ databases">
        <title>Adiantum capillus-veneris genome.</title>
        <authorList>
            <person name="Fang Y."/>
            <person name="Liao Q."/>
        </authorList>
    </citation>
    <scope>NUCLEOTIDE SEQUENCE</scope>
    <source>
        <strain evidence="2">H3</strain>
        <tissue evidence="2">Leaf</tissue>
    </source>
</reference>
<dbReference type="PANTHER" id="PTHR36897">
    <property type="entry name" value="OS10G0351100-LIKE PROTEIN"/>
    <property type="match status" value="1"/>
</dbReference>
<evidence type="ECO:0000313" key="2">
    <source>
        <dbReference type="EMBL" id="KAI5075545.1"/>
    </source>
</evidence>
<accession>A0A9D4UXC7</accession>
<protein>
    <submittedName>
        <fullName evidence="2">Uncharacterized protein</fullName>
    </submittedName>
</protein>
<comment type="caution">
    <text evidence="2">The sequence shown here is derived from an EMBL/GenBank/DDBJ whole genome shotgun (WGS) entry which is preliminary data.</text>
</comment>
<feature type="compositionally biased region" description="Polar residues" evidence="1">
    <location>
        <begin position="35"/>
        <end position="47"/>
    </location>
</feature>
<gene>
    <name evidence="2" type="ORF">GOP47_0009621</name>
</gene>
<name>A0A9D4UXC7_ADICA</name>